<dbReference type="Pfam" id="PF03942">
    <property type="entry name" value="DTW"/>
    <property type="match status" value="1"/>
</dbReference>
<sequence>MIPSRSATRTLCASCGLPPRSCICPWAVPIRNRVEVLVLQHPLEVENAKNSVRLMRLCLAKSRLAVGEGFAPEELEALLRQPAPGTESGEAPQALLLYPETPGLAPSPERIALPSDPERLRLVVLDGTWRKSRRLFDANPALAALPRLALADPPPSRYRIRRARRADQLSTLEAVCHALALLEGDRERYAPLLAAFDAFIAQRLAFVPGGQER</sequence>
<organism evidence="7 8">
    <name type="scientific">Noviherbaspirillum pedocola</name>
    <dbReference type="NCBI Taxonomy" id="2801341"/>
    <lineage>
        <taxon>Bacteria</taxon>
        <taxon>Pseudomonadati</taxon>
        <taxon>Pseudomonadota</taxon>
        <taxon>Betaproteobacteria</taxon>
        <taxon>Burkholderiales</taxon>
        <taxon>Oxalobacteraceae</taxon>
        <taxon>Noviherbaspirillum</taxon>
    </lineage>
</organism>
<gene>
    <name evidence="7" type="ORF">JJB74_05135</name>
</gene>
<keyword evidence="3" id="KW-0949">S-adenosyl-L-methionine</keyword>
<dbReference type="Proteomes" id="UP000622890">
    <property type="component" value="Unassembled WGS sequence"/>
</dbReference>
<proteinExistence type="inferred from homology"/>
<dbReference type="EMBL" id="JAEPBG010000001">
    <property type="protein sequence ID" value="MBK4733990.1"/>
    <property type="molecule type" value="Genomic_DNA"/>
</dbReference>
<reference evidence="7" key="1">
    <citation type="submission" date="2021-01" db="EMBL/GenBank/DDBJ databases">
        <title>Genome sequence of strain Noviherbaspirillum sp. DKR-6.</title>
        <authorList>
            <person name="Chaudhary D.K."/>
        </authorList>
    </citation>
    <scope>NUCLEOTIDE SEQUENCE</scope>
    <source>
        <strain evidence="7">DKR-6</strain>
    </source>
</reference>
<evidence type="ECO:0000313" key="8">
    <source>
        <dbReference type="Proteomes" id="UP000622890"/>
    </source>
</evidence>
<accession>A0A934W5J7</accession>
<feature type="domain" description="DTW" evidence="6">
    <location>
        <begin position="8"/>
        <end position="208"/>
    </location>
</feature>
<dbReference type="InterPro" id="IPR039262">
    <property type="entry name" value="DTWD2/TAPT"/>
</dbReference>
<name>A0A934W5J7_9BURK</name>
<evidence type="ECO:0000256" key="5">
    <source>
        <dbReference type="ARBA" id="ARBA00034489"/>
    </source>
</evidence>
<dbReference type="PANTHER" id="PTHR21392:SF0">
    <property type="entry name" value="TRNA-URIDINE AMINOCARBOXYPROPYLTRANSFERASE 2"/>
    <property type="match status" value="1"/>
</dbReference>
<evidence type="ECO:0000256" key="1">
    <source>
        <dbReference type="ARBA" id="ARBA00012386"/>
    </source>
</evidence>
<dbReference type="PANTHER" id="PTHR21392">
    <property type="entry name" value="TRNA-URIDINE AMINOCARBOXYPROPYLTRANSFERASE 2"/>
    <property type="match status" value="1"/>
</dbReference>
<comment type="caution">
    <text evidence="7">The sequence shown here is derived from an EMBL/GenBank/DDBJ whole genome shotgun (WGS) entry which is preliminary data.</text>
</comment>
<evidence type="ECO:0000313" key="7">
    <source>
        <dbReference type="EMBL" id="MBK4733990.1"/>
    </source>
</evidence>
<keyword evidence="4" id="KW-0819">tRNA processing</keyword>
<comment type="similarity">
    <text evidence="5">Belongs to the TDD superfamily. DTWD2 family.</text>
</comment>
<dbReference type="RefSeq" id="WP_200590692.1">
    <property type="nucleotide sequence ID" value="NZ_JAEPBG010000001.1"/>
</dbReference>
<dbReference type="GO" id="GO:0008033">
    <property type="term" value="P:tRNA processing"/>
    <property type="evidence" value="ECO:0007669"/>
    <property type="project" value="UniProtKB-KW"/>
</dbReference>
<protein>
    <recommendedName>
        <fullName evidence="1">tRNA-uridine aminocarboxypropyltransferase</fullName>
        <ecNumber evidence="1">2.5.1.25</ecNumber>
    </recommendedName>
</protein>
<evidence type="ECO:0000256" key="2">
    <source>
        <dbReference type="ARBA" id="ARBA00022679"/>
    </source>
</evidence>
<evidence type="ECO:0000259" key="6">
    <source>
        <dbReference type="SMART" id="SM01144"/>
    </source>
</evidence>
<dbReference type="GO" id="GO:0016432">
    <property type="term" value="F:tRNA-uridine aminocarboxypropyltransferase activity"/>
    <property type="evidence" value="ECO:0007669"/>
    <property type="project" value="UniProtKB-EC"/>
</dbReference>
<dbReference type="AlphaFoldDB" id="A0A934W5J7"/>
<evidence type="ECO:0000256" key="4">
    <source>
        <dbReference type="ARBA" id="ARBA00022694"/>
    </source>
</evidence>
<evidence type="ECO:0000256" key="3">
    <source>
        <dbReference type="ARBA" id="ARBA00022691"/>
    </source>
</evidence>
<keyword evidence="2" id="KW-0808">Transferase</keyword>
<dbReference type="SMART" id="SM01144">
    <property type="entry name" value="DTW"/>
    <property type="match status" value="1"/>
</dbReference>
<keyword evidence="8" id="KW-1185">Reference proteome</keyword>
<dbReference type="InterPro" id="IPR005636">
    <property type="entry name" value="DTW"/>
</dbReference>
<dbReference type="EC" id="2.5.1.25" evidence="1"/>